<organism evidence="10 11">
    <name type="scientific">Rhizoctonia solani</name>
    <dbReference type="NCBI Taxonomy" id="456999"/>
    <lineage>
        <taxon>Eukaryota</taxon>
        <taxon>Fungi</taxon>
        <taxon>Dikarya</taxon>
        <taxon>Basidiomycota</taxon>
        <taxon>Agaricomycotina</taxon>
        <taxon>Agaricomycetes</taxon>
        <taxon>Cantharellales</taxon>
        <taxon>Ceratobasidiaceae</taxon>
        <taxon>Rhizoctonia</taxon>
    </lineage>
</organism>
<keyword evidence="6 8" id="KW-0503">Monooxygenase</keyword>
<feature type="binding site" description="axial binding residue" evidence="7">
    <location>
        <position position="488"/>
    </location>
    <ligand>
        <name>heme</name>
        <dbReference type="ChEBI" id="CHEBI:30413"/>
    </ligand>
    <ligandPart>
        <name>Fe</name>
        <dbReference type="ChEBI" id="CHEBI:18248"/>
    </ligandPart>
</feature>
<keyword evidence="3 7" id="KW-0479">Metal-binding</keyword>
<evidence type="ECO:0000256" key="2">
    <source>
        <dbReference type="ARBA" id="ARBA00022617"/>
    </source>
</evidence>
<evidence type="ECO:0000256" key="9">
    <source>
        <dbReference type="SAM" id="Phobius"/>
    </source>
</evidence>
<keyword evidence="2 7" id="KW-0349">Heme</keyword>
<dbReference type="Pfam" id="PF00067">
    <property type="entry name" value="p450"/>
    <property type="match status" value="1"/>
</dbReference>
<evidence type="ECO:0000256" key="4">
    <source>
        <dbReference type="ARBA" id="ARBA00023002"/>
    </source>
</evidence>
<dbReference type="PRINTS" id="PR00385">
    <property type="entry name" value="P450"/>
</dbReference>
<dbReference type="InterPro" id="IPR017972">
    <property type="entry name" value="Cyt_P450_CS"/>
</dbReference>
<dbReference type="GO" id="GO:0020037">
    <property type="term" value="F:heme binding"/>
    <property type="evidence" value="ECO:0007669"/>
    <property type="project" value="InterPro"/>
</dbReference>
<keyword evidence="9" id="KW-1133">Transmembrane helix</keyword>
<dbReference type="InterPro" id="IPR036396">
    <property type="entry name" value="Cyt_P450_sf"/>
</dbReference>
<dbReference type="InterPro" id="IPR050196">
    <property type="entry name" value="Cytochrome_P450_Monoox"/>
</dbReference>
<evidence type="ECO:0000256" key="1">
    <source>
        <dbReference type="ARBA" id="ARBA00010617"/>
    </source>
</evidence>
<evidence type="ECO:0000256" key="3">
    <source>
        <dbReference type="ARBA" id="ARBA00022723"/>
    </source>
</evidence>
<dbReference type="PANTHER" id="PTHR24291:SF50">
    <property type="entry name" value="BIFUNCTIONAL ALBAFLAVENONE MONOOXYGENASE_TERPENE SYNTHASE"/>
    <property type="match status" value="1"/>
</dbReference>
<dbReference type="PANTHER" id="PTHR24291">
    <property type="entry name" value="CYTOCHROME P450 FAMILY 4"/>
    <property type="match status" value="1"/>
</dbReference>
<proteinExistence type="inferred from homology"/>
<feature type="transmembrane region" description="Helical" evidence="9">
    <location>
        <begin position="12"/>
        <end position="30"/>
    </location>
</feature>
<name>A0A8H3CU99_9AGAM</name>
<evidence type="ECO:0000313" key="10">
    <source>
        <dbReference type="EMBL" id="CAE6500419.1"/>
    </source>
</evidence>
<dbReference type="PRINTS" id="PR00463">
    <property type="entry name" value="EP450I"/>
</dbReference>
<dbReference type="GO" id="GO:0005506">
    <property type="term" value="F:iron ion binding"/>
    <property type="evidence" value="ECO:0007669"/>
    <property type="project" value="InterPro"/>
</dbReference>
<reference evidence="10" key="1">
    <citation type="submission" date="2021-01" db="EMBL/GenBank/DDBJ databases">
        <authorList>
            <person name="Kaushik A."/>
        </authorList>
    </citation>
    <scope>NUCLEOTIDE SEQUENCE</scope>
    <source>
        <strain evidence="10">AG2-2IIIB</strain>
    </source>
</reference>
<dbReference type="AlphaFoldDB" id="A0A8H3CU99"/>
<dbReference type="InterPro" id="IPR001128">
    <property type="entry name" value="Cyt_P450"/>
</dbReference>
<protein>
    <submittedName>
        <fullName evidence="10">Uncharacterized protein</fullName>
    </submittedName>
</protein>
<keyword evidence="5 7" id="KW-0408">Iron</keyword>
<keyword evidence="4 8" id="KW-0560">Oxidoreductase</keyword>
<dbReference type="SUPFAM" id="SSF48264">
    <property type="entry name" value="Cytochrome P450"/>
    <property type="match status" value="1"/>
</dbReference>
<keyword evidence="9" id="KW-0812">Transmembrane</keyword>
<evidence type="ECO:0000256" key="7">
    <source>
        <dbReference type="PIRSR" id="PIRSR602401-1"/>
    </source>
</evidence>
<dbReference type="Proteomes" id="UP000663843">
    <property type="component" value="Unassembled WGS sequence"/>
</dbReference>
<evidence type="ECO:0000313" key="11">
    <source>
        <dbReference type="Proteomes" id="UP000663843"/>
    </source>
</evidence>
<evidence type="ECO:0000256" key="6">
    <source>
        <dbReference type="ARBA" id="ARBA00023033"/>
    </source>
</evidence>
<dbReference type="PROSITE" id="PS00086">
    <property type="entry name" value="CYTOCHROME_P450"/>
    <property type="match status" value="1"/>
</dbReference>
<dbReference type="Gene3D" id="1.10.630.10">
    <property type="entry name" value="Cytochrome P450"/>
    <property type="match status" value="1"/>
</dbReference>
<comment type="caution">
    <text evidence="10">The sequence shown here is derived from an EMBL/GenBank/DDBJ whole genome shotgun (WGS) entry which is preliminary data.</text>
</comment>
<dbReference type="GO" id="GO:0004497">
    <property type="term" value="F:monooxygenase activity"/>
    <property type="evidence" value="ECO:0007669"/>
    <property type="project" value="UniProtKB-KW"/>
</dbReference>
<evidence type="ECO:0000256" key="8">
    <source>
        <dbReference type="RuleBase" id="RU000461"/>
    </source>
</evidence>
<dbReference type="InterPro" id="IPR002401">
    <property type="entry name" value="Cyt_P450_E_grp-I"/>
</dbReference>
<accession>A0A8H3CU99</accession>
<dbReference type="GO" id="GO:0016705">
    <property type="term" value="F:oxidoreductase activity, acting on paired donors, with incorporation or reduction of molecular oxygen"/>
    <property type="evidence" value="ECO:0007669"/>
    <property type="project" value="InterPro"/>
</dbReference>
<sequence length="544" mass="60414">MASVIYSRTGTIAVVIGSALLIRLGYAWLWPKPIPGIPHNPITSIWGDVPAIIKADKEDKMSFVEFLAHMAKKHGSICQVLLGPQSLVIVSDRKEMERILTDAKIGDQTERIRMLFGMIIPNSQIALPANETWKRHRRLTGPSMTQRYLKRMSVRIAARAGDLARFWSAKIDIVGSSTFEAGLDIQRATMVSSSDNIINITLGYPLGCVESARIALPTERVPESGGIAQLPCSDPPPLYGAINKMFESVDRASKVAFPLLHAYIFSYASPSWRKQYNLINTFLDNAIAEARVRESTLGQDGSSLATDADCVLDMIIQREAREGTEKFEKGEILDELMMYILGGQDTTAAALQWLVKYLPTDIEIQHRLHDEICSVFGQELNADEPLDFNLLDDPERVPVLEAVVAETLRCAGVGSLASRDLLQDEMVLGKFVPKGTNVMFATALLSKDESEWGPDAHEWRPSRWLTPSGAFDRSAGPSFPFGLGQRACFGQRLALLQLKTFVATLSRSFLFKPVQPEVGVWDAIESITKRPKMCYVSLERWKAN</sequence>
<dbReference type="EMBL" id="CAJMWT010005031">
    <property type="protein sequence ID" value="CAE6500419.1"/>
    <property type="molecule type" value="Genomic_DNA"/>
</dbReference>
<keyword evidence="9" id="KW-0472">Membrane</keyword>
<evidence type="ECO:0000256" key="5">
    <source>
        <dbReference type="ARBA" id="ARBA00023004"/>
    </source>
</evidence>
<comment type="similarity">
    <text evidence="1 8">Belongs to the cytochrome P450 family.</text>
</comment>
<gene>
    <name evidence="10" type="ORF">RDB_LOCUS138981</name>
</gene>
<comment type="cofactor">
    <cofactor evidence="7">
        <name>heme</name>
        <dbReference type="ChEBI" id="CHEBI:30413"/>
    </cofactor>
</comment>